<evidence type="ECO:0000256" key="2">
    <source>
        <dbReference type="ARBA" id="ARBA00022964"/>
    </source>
</evidence>
<comment type="similarity">
    <text evidence="1">Belongs to the intradiol ring-cleavage dioxygenase family.</text>
</comment>
<dbReference type="KEGG" id="qso:IRL76_00245"/>
<keyword evidence="3" id="KW-0560">Oxidoreductase</keyword>
<protein>
    <submittedName>
        <fullName evidence="5">Protocatechuate 3,4-dioxygenase</fullName>
    </submittedName>
</protein>
<dbReference type="GO" id="GO:0008199">
    <property type="term" value="F:ferric iron binding"/>
    <property type="evidence" value="ECO:0007669"/>
    <property type="project" value="InterPro"/>
</dbReference>
<dbReference type="PROSITE" id="PS00083">
    <property type="entry name" value="INTRADIOL_DIOXYGENAS"/>
    <property type="match status" value="1"/>
</dbReference>
<gene>
    <name evidence="5" type="ORF">IRL76_00245</name>
</gene>
<dbReference type="CDD" id="cd03459">
    <property type="entry name" value="3_4-PCD"/>
    <property type="match status" value="1"/>
</dbReference>
<accession>A0A7S8F4Y5</accession>
<dbReference type="InterPro" id="IPR000627">
    <property type="entry name" value="Intradiol_dOase_C"/>
</dbReference>
<evidence type="ECO:0000259" key="4">
    <source>
        <dbReference type="PROSITE" id="PS00083"/>
    </source>
</evidence>
<name>A0A7S8F4Y5_9SPHN</name>
<dbReference type="InterPro" id="IPR050770">
    <property type="entry name" value="Intradiol_RC_Dioxygenase"/>
</dbReference>
<feature type="domain" description="Intradiol ring-cleavage dioxygenases" evidence="4">
    <location>
        <begin position="71"/>
        <end position="99"/>
    </location>
</feature>
<dbReference type="AlphaFoldDB" id="A0A7S8F4Y5"/>
<dbReference type="GO" id="GO:0018578">
    <property type="term" value="F:protocatechuate 3,4-dioxygenase activity"/>
    <property type="evidence" value="ECO:0007669"/>
    <property type="project" value="InterPro"/>
</dbReference>
<evidence type="ECO:0000256" key="1">
    <source>
        <dbReference type="ARBA" id="ARBA00007825"/>
    </source>
</evidence>
<proteinExistence type="inferred from homology"/>
<dbReference type="SUPFAM" id="SSF49482">
    <property type="entry name" value="Aromatic compound dioxygenase"/>
    <property type="match status" value="1"/>
</dbReference>
<dbReference type="InterPro" id="IPR015889">
    <property type="entry name" value="Intradiol_dOase_core"/>
</dbReference>
<dbReference type="RefSeq" id="WP_200982075.1">
    <property type="nucleotide sequence ID" value="NZ_CP064654.1"/>
</dbReference>
<dbReference type="PANTHER" id="PTHR33711:SF10">
    <property type="entry name" value="INTRADIOL RING-CLEAVAGE DIOXYGENASES DOMAIN-CONTAINING PROTEIN"/>
    <property type="match status" value="1"/>
</dbReference>
<keyword evidence="6" id="KW-1185">Reference proteome</keyword>
<keyword evidence="2 5" id="KW-0223">Dioxygenase</keyword>
<dbReference type="InterPro" id="IPR039387">
    <property type="entry name" value="3_4-PCD"/>
</dbReference>
<dbReference type="PANTHER" id="PTHR33711">
    <property type="entry name" value="DIOXYGENASE, PUTATIVE (AFU_ORTHOLOGUE AFUA_2G02910)-RELATED"/>
    <property type="match status" value="1"/>
</dbReference>
<dbReference type="Gene3D" id="2.60.130.10">
    <property type="entry name" value="Aromatic compound dioxygenase"/>
    <property type="match status" value="1"/>
</dbReference>
<reference evidence="5 6" key="1">
    <citation type="submission" date="2020-11" db="EMBL/GenBank/DDBJ databases">
        <title>The genome sequence of Erythrobacter sp. 6D36.</title>
        <authorList>
            <person name="Liu Y."/>
        </authorList>
    </citation>
    <scope>NUCLEOTIDE SEQUENCE [LARGE SCALE GENOMIC DNA]</scope>
    <source>
        <strain evidence="5 6">6D36</strain>
    </source>
</reference>
<dbReference type="EMBL" id="CP064654">
    <property type="protein sequence ID" value="QPC99058.1"/>
    <property type="molecule type" value="Genomic_DNA"/>
</dbReference>
<organism evidence="5 6">
    <name type="scientific">Qipengyuania soli</name>
    <dbReference type="NCBI Taxonomy" id="2782568"/>
    <lineage>
        <taxon>Bacteria</taxon>
        <taxon>Pseudomonadati</taxon>
        <taxon>Pseudomonadota</taxon>
        <taxon>Alphaproteobacteria</taxon>
        <taxon>Sphingomonadales</taxon>
        <taxon>Erythrobacteraceae</taxon>
        <taxon>Qipengyuania</taxon>
    </lineage>
</organism>
<evidence type="ECO:0000256" key="3">
    <source>
        <dbReference type="ARBA" id="ARBA00023002"/>
    </source>
</evidence>
<evidence type="ECO:0000313" key="5">
    <source>
        <dbReference type="EMBL" id="QPC99058.1"/>
    </source>
</evidence>
<dbReference type="Proteomes" id="UP000594459">
    <property type="component" value="Chromosome"/>
</dbReference>
<evidence type="ECO:0000313" key="6">
    <source>
        <dbReference type="Proteomes" id="UP000594459"/>
    </source>
</evidence>
<sequence>MSHHHYIISRRTFAVGVIGAAAAGPRALAQAVTATSEMGPFYPAGYRGETDADLTRVAGAAKRAEGQVIEVVGRVLDKMGNPIRGAQLDIWQANTHGRYDHPQDPAIMPLDPGFQGFARITTGGDGSWKLATIKPGSYDSPIGNRPPHIHMDAIGPNTRAMLQMYFPEDAAANARDSLYKTLGADAPTSVASALGDHRYSWDIVLLEG</sequence>
<dbReference type="Pfam" id="PF00775">
    <property type="entry name" value="Dioxygenase_C"/>
    <property type="match status" value="1"/>
</dbReference>